<proteinExistence type="predicted"/>
<name>F8TTJ6_9BACT</name>
<sequence length="398" mass="43000">MALPCTGRGNHTPCASSRVVGGHAFVEESNGLGFRTARGGFTTGEQSNCKGCGDRDGEERFHVFVWFWIRDRIVATGVKQITAAKPLNFGATFSVRESLPEGGLVRRLAHRLLEPQHPVNSRALFFSLAILFIPHPEVSGANLGEIPVQSRGGYLWLDVRAVGARRPLHFVLDSGAASSVINLQTALSLGLPLGRPEAVKGVSSPGKAYRVSHFVAQSAGVTLPDTPLAMDFRASGISCDEPMDGLLGADFFRGRIVQIDFVARKIRLLDRAEPTAGCEILPIKLRNECLCVPLQIAGKSSQWMRVDTGCDSALEWFAGEAPSKRARETSIALANGTDHSIHLDVQLGTLKCRAVKTGIHNHEIFPGESGLLGNALLSKFKVTVDAKNGRLLLEPNRR</sequence>
<dbReference type="Gene3D" id="2.40.70.10">
    <property type="entry name" value="Acid Proteases"/>
    <property type="match status" value="1"/>
</dbReference>
<dbReference type="EMBL" id="JF342591">
    <property type="protein sequence ID" value="AEH26507.1"/>
    <property type="molecule type" value="Genomic_DNA"/>
</dbReference>
<evidence type="ECO:0000313" key="1">
    <source>
        <dbReference type="EMBL" id="AEH26507.1"/>
    </source>
</evidence>
<accession>F8TTJ6</accession>
<dbReference type="AlphaFoldDB" id="F8TTJ6"/>
<reference evidence="1" key="1">
    <citation type="journal article" date="2011" name="FEMS Microbiol. Ecol.">
        <title>Polyketide synthase pathways identified from a metagenomic library are derived from soil Acidobacteria.</title>
        <authorList>
            <person name="Parsley L.C."/>
            <person name="Linneman J."/>
            <person name="Goode A.M."/>
            <person name="Becklund K."/>
            <person name="George I."/>
            <person name="Goodman R.M."/>
            <person name="Lopanik N.B."/>
            <person name="Liles M.R."/>
        </authorList>
    </citation>
    <scope>NUCLEOTIDE SEQUENCE</scope>
</reference>
<dbReference type="Pfam" id="PF13650">
    <property type="entry name" value="Asp_protease_2"/>
    <property type="match status" value="1"/>
</dbReference>
<protein>
    <recommendedName>
        <fullName evidence="2">Peptidase A2 domain-containing protein</fullName>
    </recommendedName>
</protein>
<dbReference type="SUPFAM" id="SSF50630">
    <property type="entry name" value="Acid proteases"/>
    <property type="match status" value="1"/>
</dbReference>
<dbReference type="InterPro" id="IPR021109">
    <property type="entry name" value="Peptidase_aspartic_dom_sf"/>
</dbReference>
<evidence type="ECO:0008006" key="2">
    <source>
        <dbReference type="Google" id="ProtNLM"/>
    </source>
</evidence>
<organism evidence="1">
    <name type="scientific">uncultured Acidobacteria bacterium A11</name>
    <dbReference type="NCBI Taxonomy" id="1036854"/>
    <lineage>
        <taxon>Bacteria</taxon>
        <taxon>Pseudomonadati</taxon>
        <taxon>Acidobacteriota</taxon>
        <taxon>environmental samples</taxon>
    </lineage>
</organism>